<keyword evidence="2 5" id="KW-0812">Transmembrane</keyword>
<comment type="caution">
    <text evidence="7">The sequence shown here is derived from an EMBL/GenBank/DDBJ whole genome shotgun (WGS) entry which is preliminary data.</text>
</comment>
<evidence type="ECO:0000256" key="3">
    <source>
        <dbReference type="ARBA" id="ARBA00022989"/>
    </source>
</evidence>
<accession>A0ABS9SHC4</accession>
<dbReference type="NCBIfam" id="NF045576">
    <property type="entry name" value="BT_3928_fam"/>
    <property type="match status" value="1"/>
</dbReference>
<evidence type="ECO:0000313" key="8">
    <source>
        <dbReference type="Proteomes" id="UP001202248"/>
    </source>
</evidence>
<evidence type="ECO:0000256" key="4">
    <source>
        <dbReference type="ARBA" id="ARBA00023136"/>
    </source>
</evidence>
<feature type="domain" description="Methylamine utilisation protein MauE" evidence="6">
    <location>
        <begin position="2"/>
        <end position="55"/>
    </location>
</feature>
<keyword evidence="3 5" id="KW-1133">Transmembrane helix</keyword>
<evidence type="ECO:0000256" key="1">
    <source>
        <dbReference type="ARBA" id="ARBA00004141"/>
    </source>
</evidence>
<dbReference type="EMBL" id="JAKWBL010000001">
    <property type="protein sequence ID" value="MCH5597735.1"/>
    <property type="molecule type" value="Genomic_DNA"/>
</dbReference>
<dbReference type="InterPro" id="IPR036249">
    <property type="entry name" value="Thioredoxin-like_sf"/>
</dbReference>
<proteinExistence type="predicted"/>
<reference evidence="7 8" key="1">
    <citation type="submission" date="2022-02" db="EMBL/GenBank/DDBJ databases">
        <authorList>
            <person name="Min J."/>
        </authorList>
    </citation>
    <scope>NUCLEOTIDE SEQUENCE [LARGE SCALE GENOMIC DNA]</scope>
    <source>
        <strain evidence="7 8">GR10-1</strain>
    </source>
</reference>
<feature type="transmembrane region" description="Helical" evidence="5">
    <location>
        <begin position="40"/>
        <end position="56"/>
    </location>
</feature>
<dbReference type="SUPFAM" id="SSF52833">
    <property type="entry name" value="Thioredoxin-like"/>
    <property type="match status" value="1"/>
</dbReference>
<dbReference type="Proteomes" id="UP001202248">
    <property type="component" value="Unassembled WGS sequence"/>
</dbReference>
<keyword evidence="4 5" id="KW-0472">Membrane</keyword>
<keyword evidence="8" id="KW-1185">Reference proteome</keyword>
<protein>
    <submittedName>
        <fullName evidence="7">DoxX family protein</fullName>
    </submittedName>
</protein>
<dbReference type="Pfam" id="PF07291">
    <property type="entry name" value="MauE"/>
    <property type="match status" value="1"/>
</dbReference>
<feature type="transmembrane region" description="Helical" evidence="5">
    <location>
        <begin position="63"/>
        <end position="86"/>
    </location>
</feature>
<evidence type="ECO:0000313" key="7">
    <source>
        <dbReference type="EMBL" id="MCH5597735.1"/>
    </source>
</evidence>
<name>A0ABS9SHC4_9BACT</name>
<dbReference type="InterPro" id="IPR009908">
    <property type="entry name" value="Methylamine_util_MauE"/>
</dbReference>
<gene>
    <name evidence="7" type="ORF">MKP09_07355</name>
</gene>
<evidence type="ECO:0000256" key="5">
    <source>
        <dbReference type="SAM" id="Phobius"/>
    </source>
</evidence>
<organism evidence="7 8">
    <name type="scientific">Niabella ginsengisoli</name>
    <dbReference type="NCBI Taxonomy" id="522298"/>
    <lineage>
        <taxon>Bacteria</taxon>
        <taxon>Pseudomonadati</taxon>
        <taxon>Bacteroidota</taxon>
        <taxon>Chitinophagia</taxon>
        <taxon>Chitinophagales</taxon>
        <taxon>Chitinophagaceae</taxon>
        <taxon>Niabella</taxon>
    </lineage>
</organism>
<comment type="subcellular location">
    <subcellularLocation>
        <location evidence="1">Membrane</location>
        <topology evidence="1">Multi-pass membrane protein</topology>
    </subcellularLocation>
</comment>
<evidence type="ECO:0000256" key="2">
    <source>
        <dbReference type="ARBA" id="ARBA00022692"/>
    </source>
</evidence>
<sequence length="289" mass="32639">MLLLLIVFFTFLTGYAYLSGKFKNCGCFGDCLPITAKTSFIKDIVLLLLILLIFFNTKYIKPLFAKGVVAVLLLLITIFSFASQWYTLKYLPLADCLPFKKGNNIPQQMMMPANAIPDSTVITFVYEKDGKNVEFTAETFPTDFNDSTYKFVSRYDKVIRPGINNEPPIKAFGLTDMEGNDLTQEILSKDEVLLLFAENANTPITKWQEEFSEIVEKARKKNVPVYIVTSAATALKQAIGTTSFKNIELLNGDNTMIRMAARTNPTLYILRKGTIAGKWSYKNFDEIDI</sequence>
<evidence type="ECO:0000259" key="6">
    <source>
        <dbReference type="Pfam" id="PF07291"/>
    </source>
</evidence>